<sequence length="212" mass="23635">MITIYHLGVSQSDRIVWLMEELGLPYQLEWFDRGEDGLAPADYLALHPASMAPVIRDGDKVLAESTAIIQYIAHKHGSGRLTVDPASDDFADYLYWLQFNNNILTSFFVLAAMKSSGTGQDGGIIGKVARRRLQGLYRQMDEHLANREFLAGDTFTLADLMSGFAVTTLPMMSPDNALDGYPNMQRYAQSLMERPAWKRAMEIAGPQATRPS</sequence>
<dbReference type="AlphaFoldDB" id="G6E852"/>
<dbReference type="PROSITE" id="PS50404">
    <property type="entry name" value="GST_NTER"/>
    <property type="match status" value="1"/>
</dbReference>
<dbReference type="KEGG" id="npn:JI59_17485"/>
<protein>
    <submittedName>
        <fullName evidence="3">Putative glutathione S-transferase III</fullName>
    </submittedName>
</protein>
<organism evidence="3 4">
    <name type="scientific">Novosphingobium pentaromativorans US6-1</name>
    <dbReference type="NCBI Taxonomy" id="1088721"/>
    <lineage>
        <taxon>Bacteria</taxon>
        <taxon>Pseudomonadati</taxon>
        <taxon>Pseudomonadota</taxon>
        <taxon>Alphaproteobacteria</taxon>
        <taxon>Sphingomonadales</taxon>
        <taxon>Sphingomonadaceae</taxon>
        <taxon>Novosphingobium</taxon>
    </lineage>
</organism>
<dbReference type="PROSITE" id="PS50405">
    <property type="entry name" value="GST_CTER"/>
    <property type="match status" value="1"/>
</dbReference>
<dbReference type="Gene3D" id="1.20.1050.10">
    <property type="match status" value="1"/>
</dbReference>
<evidence type="ECO:0000259" key="2">
    <source>
        <dbReference type="PROSITE" id="PS50405"/>
    </source>
</evidence>
<feature type="domain" description="GST N-terminal" evidence="1">
    <location>
        <begin position="1"/>
        <end position="80"/>
    </location>
</feature>
<dbReference type="InterPro" id="IPR010987">
    <property type="entry name" value="Glutathione-S-Trfase_C-like"/>
</dbReference>
<comment type="caution">
    <text evidence="3">The sequence shown here is derived from an EMBL/GenBank/DDBJ whole genome shotgun (WGS) entry which is preliminary data.</text>
</comment>
<dbReference type="InterPro" id="IPR004046">
    <property type="entry name" value="GST_C"/>
</dbReference>
<dbReference type="SFLD" id="SFLDS00019">
    <property type="entry name" value="Glutathione_Transferase_(cytos"/>
    <property type="match status" value="1"/>
</dbReference>
<evidence type="ECO:0000313" key="4">
    <source>
        <dbReference type="Proteomes" id="UP000004030"/>
    </source>
</evidence>
<reference evidence="3 4" key="1">
    <citation type="journal article" date="2012" name="J. Bacteriol.">
        <title>Genome sequence of benzo(a)pyrene-degrading bacterium Novosphingobium pentaromativorans US6-1.</title>
        <authorList>
            <person name="Luo Y.R."/>
            <person name="Kang S.G."/>
            <person name="Kim S.J."/>
            <person name="Kim M.R."/>
            <person name="Li N."/>
            <person name="Lee J.H."/>
            <person name="Kwon K.K."/>
        </authorList>
    </citation>
    <scope>NUCLEOTIDE SEQUENCE [LARGE SCALE GENOMIC DNA]</scope>
    <source>
        <strain evidence="3 4">US6-1</strain>
    </source>
</reference>
<evidence type="ECO:0000259" key="1">
    <source>
        <dbReference type="PROSITE" id="PS50404"/>
    </source>
</evidence>
<dbReference type="Pfam" id="PF00043">
    <property type="entry name" value="GST_C"/>
    <property type="match status" value="1"/>
</dbReference>
<dbReference type="PANTHER" id="PTHR44051:SF9">
    <property type="entry name" value="GLUTATHIONE S-TRANSFERASE 1"/>
    <property type="match status" value="1"/>
</dbReference>
<dbReference type="PANTHER" id="PTHR44051">
    <property type="entry name" value="GLUTATHIONE S-TRANSFERASE-RELATED"/>
    <property type="match status" value="1"/>
</dbReference>
<dbReference type="RefSeq" id="WP_007011440.1">
    <property type="nucleotide sequence ID" value="NZ_AGFM01000008.1"/>
</dbReference>
<dbReference type="InterPro" id="IPR036249">
    <property type="entry name" value="Thioredoxin-like_sf"/>
</dbReference>
<name>G6E852_9SPHN</name>
<dbReference type="eggNOG" id="COG0625">
    <property type="taxonomic scope" value="Bacteria"/>
</dbReference>
<proteinExistence type="predicted"/>
<dbReference type="Pfam" id="PF13409">
    <property type="entry name" value="GST_N_2"/>
    <property type="match status" value="1"/>
</dbReference>
<feature type="domain" description="GST C-terminal" evidence="2">
    <location>
        <begin position="76"/>
        <end position="212"/>
    </location>
</feature>
<dbReference type="SFLD" id="SFLDG01150">
    <property type="entry name" value="Main.1:_Beta-like"/>
    <property type="match status" value="1"/>
</dbReference>
<dbReference type="SUPFAM" id="SSF47616">
    <property type="entry name" value="GST C-terminal domain-like"/>
    <property type="match status" value="1"/>
</dbReference>
<dbReference type="SUPFAM" id="SSF52833">
    <property type="entry name" value="Thioredoxin-like"/>
    <property type="match status" value="1"/>
</dbReference>
<dbReference type="STRING" id="1088721.JI59_17485"/>
<dbReference type="SFLD" id="SFLDG00358">
    <property type="entry name" value="Main_(cytGST)"/>
    <property type="match status" value="1"/>
</dbReference>
<dbReference type="Proteomes" id="UP000004030">
    <property type="component" value="Unassembled WGS sequence"/>
</dbReference>
<dbReference type="Gene3D" id="3.40.30.10">
    <property type="entry name" value="Glutaredoxin"/>
    <property type="match status" value="1"/>
</dbReference>
<dbReference type="CDD" id="cd03046">
    <property type="entry name" value="GST_N_GTT1_like"/>
    <property type="match status" value="1"/>
</dbReference>
<evidence type="ECO:0000313" key="3">
    <source>
        <dbReference type="EMBL" id="EHJ62392.1"/>
    </source>
</evidence>
<dbReference type="EMBL" id="AGFM01000008">
    <property type="protein sequence ID" value="EHJ62392.1"/>
    <property type="molecule type" value="Genomic_DNA"/>
</dbReference>
<dbReference type="InterPro" id="IPR004045">
    <property type="entry name" value="Glutathione_S-Trfase_N"/>
</dbReference>
<keyword evidence="3" id="KW-0808">Transferase</keyword>
<accession>G6E852</accession>
<dbReference type="InterPro" id="IPR040079">
    <property type="entry name" value="Glutathione_S-Trfase"/>
</dbReference>
<dbReference type="GO" id="GO:0016740">
    <property type="term" value="F:transferase activity"/>
    <property type="evidence" value="ECO:0007669"/>
    <property type="project" value="UniProtKB-KW"/>
</dbReference>
<dbReference type="PATRIC" id="fig|1088721.3.peg.514"/>
<keyword evidence="4" id="KW-1185">Reference proteome</keyword>
<gene>
    <name evidence="3" type="ORF">NSU_0523</name>
</gene>
<dbReference type="OrthoDB" id="9810080at2"/>
<dbReference type="InterPro" id="IPR036282">
    <property type="entry name" value="Glutathione-S-Trfase_C_sf"/>
</dbReference>